<dbReference type="AlphaFoldDB" id="A0A229SRR1"/>
<gene>
    <name evidence="2" type="ORF">CF165_38375</name>
</gene>
<keyword evidence="3" id="KW-1185">Reference proteome</keyword>
<dbReference type="Proteomes" id="UP000215199">
    <property type="component" value="Unassembled WGS sequence"/>
</dbReference>
<accession>A0A229SRR1</accession>
<feature type="signal peptide" evidence="1">
    <location>
        <begin position="1"/>
        <end position="19"/>
    </location>
</feature>
<comment type="caution">
    <text evidence="2">The sequence shown here is derived from an EMBL/GenBank/DDBJ whole genome shotgun (WGS) entry which is preliminary data.</text>
</comment>
<sequence length="178" mass="18537">MSAVIALIGTVLMSVPAVAADGPADFVAQGQAAGLSAGQARGLQNKVNGYLAKLGGQAHQVAPNRIESPGAVLNVTVPGETEPRALGASWIPECQGGANFGWFCAYEYGSFGGDNIGFYDCGQYKGIPWYTTGSWENNQTRGTQPYVYYGSGSGRLPGAYSVQRAGMNWGPVYGIVAC</sequence>
<name>A0A229SRR1_9PSEU</name>
<reference evidence="3" key="1">
    <citation type="submission" date="2017-07" db="EMBL/GenBank/DDBJ databases">
        <title>Comparative genome mining reveals phylogenetic distribution patterns of secondary metabolites in Amycolatopsis.</title>
        <authorList>
            <person name="Adamek M."/>
            <person name="Alanjary M."/>
            <person name="Sales-Ortells H."/>
            <person name="Goodfellow M."/>
            <person name="Bull A.T."/>
            <person name="Kalinowski J."/>
            <person name="Ziemert N."/>
        </authorList>
    </citation>
    <scope>NUCLEOTIDE SEQUENCE [LARGE SCALE GENOMIC DNA]</scope>
    <source>
        <strain evidence="3">H5</strain>
    </source>
</reference>
<keyword evidence="1" id="KW-0732">Signal</keyword>
<evidence type="ECO:0000256" key="1">
    <source>
        <dbReference type="SAM" id="SignalP"/>
    </source>
</evidence>
<dbReference type="EMBL" id="NMUL01000047">
    <property type="protein sequence ID" value="OXM61351.1"/>
    <property type="molecule type" value="Genomic_DNA"/>
</dbReference>
<evidence type="ECO:0000313" key="2">
    <source>
        <dbReference type="EMBL" id="OXM61351.1"/>
    </source>
</evidence>
<evidence type="ECO:0000313" key="3">
    <source>
        <dbReference type="Proteomes" id="UP000215199"/>
    </source>
</evidence>
<protein>
    <recommendedName>
        <fullName evidence="4">Peptidase inhibitor family I36 protein</fullName>
    </recommendedName>
</protein>
<evidence type="ECO:0008006" key="4">
    <source>
        <dbReference type="Google" id="ProtNLM"/>
    </source>
</evidence>
<organism evidence="2 3">
    <name type="scientific">Amycolatopsis vastitatis</name>
    <dbReference type="NCBI Taxonomy" id="1905142"/>
    <lineage>
        <taxon>Bacteria</taxon>
        <taxon>Bacillati</taxon>
        <taxon>Actinomycetota</taxon>
        <taxon>Actinomycetes</taxon>
        <taxon>Pseudonocardiales</taxon>
        <taxon>Pseudonocardiaceae</taxon>
        <taxon>Amycolatopsis</taxon>
    </lineage>
</organism>
<proteinExistence type="predicted"/>
<feature type="chain" id="PRO_5012759712" description="Peptidase inhibitor family I36 protein" evidence="1">
    <location>
        <begin position="20"/>
        <end position="178"/>
    </location>
</feature>